<dbReference type="EMBL" id="CP002777">
    <property type="protein sequence ID" value="AEG33359.1"/>
    <property type="molecule type" value="Genomic_DNA"/>
</dbReference>
<dbReference type="Gene3D" id="3.40.50.10170">
    <property type="match status" value="1"/>
</dbReference>
<reference evidence="2 3" key="1">
    <citation type="submission" date="2011-05" db="EMBL/GenBank/DDBJ databases">
        <title>Complete sequence of chromosome of Thermus thermophilus SG0.5JP17-16.</title>
        <authorList>
            <consortium name="US DOE Joint Genome Institute"/>
            <person name="Lucas S."/>
            <person name="Han J."/>
            <person name="Lapidus A."/>
            <person name="Cheng J.-F."/>
            <person name="Goodwin L."/>
            <person name="Pitluck S."/>
            <person name="Peters L."/>
            <person name="Mikhailova N."/>
            <person name="Teshima H."/>
            <person name="Han C."/>
            <person name="Tapia R."/>
            <person name="Land M."/>
            <person name="Hauser L."/>
            <person name="Kyrpides N."/>
            <person name="Ivanova N."/>
            <person name="Pagani I."/>
            <person name="Allgaier M."/>
            <person name="Hugenholtz P."/>
            <person name="Singer S."/>
            <person name="Gladden J."/>
            <person name="Woyke T."/>
        </authorList>
    </citation>
    <scope>NUCLEOTIDE SEQUENCE [LARGE SCALE GENOMIC DNA]</scope>
    <source>
        <strain evidence="2 3">SG0.5JP17-16</strain>
    </source>
</reference>
<dbReference type="Pfam" id="PF02645">
    <property type="entry name" value="DegV"/>
    <property type="match status" value="1"/>
</dbReference>
<dbReference type="InterPro" id="IPR003797">
    <property type="entry name" value="DegV"/>
</dbReference>
<dbReference type="AlphaFoldDB" id="F6DGK1"/>
<dbReference type="NCBIfam" id="TIGR00762">
    <property type="entry name" value="DegV"/>
    <property type="match status" value="1"/>
</dbReference>
<dbReference type="Proteomes" id="UP000009233">
    <property type="component" value="Chromosome"/>
</dbReference>
<name>F6DGK1_THETG</name>
<dbReference type="PANTHER" id="PTHR33434:SF2">
    <property type="entry name" value="FATTY ACID-BINDING PROTEIN TM_1468"/>
    <property type="match status" value="1"/>
</dbReference>
<dbReference type="InterPro" id="IPR043168">
    <property type="entry name" value="DegV_C"/>
</dbReference>
<dbReference type="KEGG" id="tts:Ththe16_0942"/>
<evidence type="ECO:0000313" key="3">
    <source>
        <dbReference type="Proteomes" id="UP000009233"/>
    </source>
</evidence>
<dbReference type="PATRIC" id="fig|762633.3.peg.938"/>
<dbReference type="InterPro" id="IPR050270">
    <property type="entry name" value="DegV_domain_contain"/>
</dbReference>
<sequence>MRIALVTDSTSDLPQDLRGRLGVRVVPLYVNLGGAIYRDWEEITPTEIFQKVREGAAFPTTSQPSPEDFARTYREALEEADHVLSLHISGKLSGTVQSAELAAQEFPRRVTVVDTQAASLGVGMMVLRAKELLEEGQSLEAVLAELERLRRDHFVRFSVATLEFLKRGGRIGGAQAFLGTLLNLKPVLTLKEGRVEAAGRARGERKAREEILKAFRAWAEGRKRIRAYFLYSGDEDAVAALRQEVLASGLPVEEALVSELGAVIASHTGPGTYGFYAYSLYSL</sequence>
<protein>
    <submittedName>
        <fullName evidence="2">DegV family protein</fullName>
    </submittedName>
</protein>
<organism evidence="2 3">
    <name type="scientific">Thermus thermophilus (strain SG0.5JP17-16)</name>
    <dbReference type="NCBI Taxonomy" id="762633"/>
    <lineage>
        <taxon>Bacteria</taxon>
        <taxon>Thermotogati</taxon>
        <taxon>Deinococcota</taxon>
        <taxon>Deinococci</taxon>
        <taxon>Thermales</taxon>
        <taxon>Thermaceae</taxon>
        <taxon>Thermus</taxon>
    </lineage>
</organism>
<dbReference type="HOGENOM" id="CLU_048251_0_1_0"/>
<evidence type="ECO:0000256" key="1">
    <source>
        <dbReference type="ARBA" id="ARBA00023121"/>
    </source>
</evidence>
<dbReference type="RefSeq" id="WP_008632337.1">
    <property type="nucleotide sequence ID" value="NC_017272.1"/>
</dbReference>
<proteinExistence type="predicted"/>
<dbReference type="Gene3D" id="3.30.1180.10">
    <property type="match status" value="1"/>
</dbReference>
<dbReference type="PANTHER" id="PTHR33434">
    <property type="entry name" value="DEGV DOMAIN-CONTAINING PROTEIN DR_1986-RELATED"/>
    <property type="match status" value="1"/>
</dbReference>
<accession>F6DGK1</accession>
<gene>
    <name evidence="2" type="ordered locus">Ththe16_0942</name>
</gene>
<dbReference type="GO" id="GO:0008289">
    <property type="term" value="F:lipid binding"/>
    <property type="evidence" value="ECO:0007669"/>
    <property type="project" value="UniProtKB-KW"/>
</dbReference>
<evidence type="ECO:0000313" key="2">
    <source>
        <dbReference type="EMBL" id="AEG33359.1"/>
    </source>
</evidence>
<keyword evidence="1" id="KW-0446">Lipid-binding</keyword>
<dbReference type="SUPFAM" id="SSF82549">
    <property type="entry name" value="DAK1/DegV-like"/>
    <property type="match status" value="1"/>
</dbReference>
<dbReference type="PROSITE" id="PS51482">
    <property type="entry name" value="DEGV"/>
    <property type="match status" value="1"/>
</dbReference>